<dbReference type="SUPFAM" id="SSF52058">
    <property type="entry name" value="L domain-like"/>
    <property type="match status" value="1"/>
</dbReference>
<evidence type="ECO:0000313" key="1">
    <source>
        <dbReference type="EMBL" id="SYX81691.1"/>
    </source>
</evidence>
<dbReference type="RefSeq" id="WP_138184304.1">
    <property type="nucleotide sequence ID" value="NZ_LS992241.1"/>
</dbReference>
<reference evidence="2" key="1">
    <citation type="submission" date="2018-08" db="EMBL/GenBank/DDBJ databases">
        <authorList>
            <person name="Chevrot R."/>
        </authorList>
    </citation>
    <scope>NUCLEOTIDE SEQUENCE [LARGE SCALE GENOMIC DNA]</scope>
</reference>
<dbReference type="Gene3D" id="3.80.10.10">
    <property type="entry name" value="Ribonuclease Inhibitor"/>
    <property type="match status" value="1"/>
</dbReference>
<accession>A0A383R4W1</accession>
<dbReference type="EMBL" id="LS992241">
    <property type="protein sequence ID" value="SYX81691.1"/>
    <property type="molecule type" value="Genomic_DNA"/>
</dbReference>
<dbReference type="AlphaFoldDB" id="A0A383R4W1"/>
<name>A0A383R4W1_PAEAL</name>
<evidence type="ECO:0000313" key="2">
    <source>
        <dbReference type="Proteomes" id="UP000304148"/>
    </source>
</evidence>
<dbReference type="InterPro" id="IPR032675">
    <property type="entry name" value="LRR_dom_sf"/>
</dbReference>
<proteinExistence type="predicted"/>
<sequence length="300" mass="35042">MYLEEYLLKAGVIMMNYAFNDSIGYFEIDPLFLEEGVQIAEKENYHSIRIRNLNPEVDLKCHLDFASFNNKTFINKLRISSNFKLSKYQNTEALSTLTNLTEITLAQPINLDLSYFKKLEEVVVKKDHYLNLDKLVNVKSLYAIKYMKPDCNEFCSLKSLEFLRLDSSTKLISLTGIEDLDALKWCWFQYLNHLEDGHALSELKGLERLQIEKCKQLTDLTFLTGNRTIKELQVSDVDSLEFVKSMNNLEKINFWNCKSGDLSPLLECPSLREVSFHPEKRHYSHKKDEINNLLQERNSI</sequence>
<protein>
    <submittedName>
        <fullName evidence="1">Internalin A</fullName>
    </submittedName>
</protein>
<organism evidence="1 2">
    <name type="scientific">Paenibacillus alvei</name>
    <name type="common">Bacillus alvei</name>
    <dbReference type="NCBI Taxonomy" id="44250"/>
    <lineage>
        <taxon>Bacteria</taxon>
        <taxon>Bacillati</taxon>
        <taxon>Bacillota</taxon>
        <taxon>Bacilli</taxon>
        <taxon>Bacillales</taxon>
        <taxon>Paenibacillaceae</taxon>
        <taxon>Paenibacillus</taxon>
    </lineage>
</organism>
<dbReference type="Proteomes" id="UP000304148">
    <property type="component" value="Chromosome"/>
</dbReference>
<gene>
    <name evidence="1" type="ORF">PBLR_10110</name>
</gene>